<dbReference type="UniPathway" id="UPA00031">
    <property type="reaction ID" value="UER00011"/>
</dbReference>
<accession>A0A5C1QTI5</accession>
<comment type="catalytic activity">
    <reaction evidence="5">
        <text>D-erythro-1-(imidazol-4-yl)glycerol 3-phosphate = 3-(imidazol-4-yl)-2-oxopropyl phosphate + H2O</text>
        <dbReference type="Rhea" id="RHEA:11040"/>
        <dbReference type="ChEBI" id="CHEBI:15377"/>
        <dbReference type="ChEBI" id="CHEBI:57766"/>
        <dbReference type="ChEBI" id="CHEBI:58278"/>
        <dbReference type="EC" id="4.2.1.19"/>
    </reaction>
</comment>
<keyword evidence="2" id="KW-0028">Amino-acid biosynthesis</keyword>
<comment type="subcellular location">
    <subcellularLocation>
        <location evidence="5">Cytoplasm</location>
    </subcellularLocation>
</comment>
<organism evidence="6 7">
    <name type="scientific">Oceanispirochaeta crateris</name>
    <dbReference type="NCBI Taxonomy" id="2518645"/>
    <lineage>
        <taxon>Bacteria</taxon>
        <taxon>Pseudomonadati</taxon>
        <taxon>Spirochaetota</taxon>
        <taxon>Spirochaetia</taxon>
        <taxon>Spirochaetales</taxon>
        <taxon>Spirochaetaceae</taxon>
        <taxon>Oceanispirochaeta</taxon>
    </lineage>
</organism>
<evidence type="ECO:0000256" key="3">
    <source>
        <dbReference type="ARBA" id="ARBA00023102"/>
    </source>
</evidence>
<dbReference type="EMBL" id="CP036150">
    <property type="protein sequence ID" value="QEN09886.1"/>
    <property type="molecule type" value="Genomic_DNA"/>
</dbReference>
<evidence type="ECO:0000256" key="5">
    <source>
        <dbReference type="RuleBase" id="RU000599"/>
    </source>
</evidence>
<sequence length="174" mass="18979">MHRGPSVSLNTGLPFFDHMLNAMAFHGGFTLNIEAVGDLLVDPHHLIEDTGLVLGDALMQTFEETGALVRYGHSVIPMDDALSEVTIDVCRRPYLVLEADWPQISAGNFDYFLIKEFLQALANRGGLNVHASCRYGTNSHHMAEALFKALGRSLFAAFCPAADKSKGMSTKGLI</sequence>
<dbReference type="InterPro" id="IPR038494">
    <property type="entry name" value="IGPD_sf"/>
</dbReference>
<dbReference type="KEGG" id="ock:EXM22_08190"/>
<keyword evidence="3 5" id="KW-0368">Histidine biosynthesis</keyword>
<keyword evidence="4 5" id="KW-0456">Lyase</keyword>
<dbReference type="GO" id="GO:0005737">
    <property type="term" value="C:cytoplasm"/>
    <property type="evidence" value="ECO:0007669"/>
    <property type="project" value="UniProtKB-SubCell"/>
</dbReference>
<dbReference type="EC" id="4.2.1.19" evidence="5"/>
<keyword evidence="7" id="KW-1185">Reference proteome</keyword>
<reference evidence="6 7" key="1">
    <citation type="submission" date="2019-02" db="EMBL/GenBank/DDBJ databases">
        <title>Complete Genome Sequence and Methylome Analysis of free living Spirochaetas.</title>
        <authorList>
            <person name="Fomenkov A."/>
            <person name="Dubinina G."/>
            <person name="Leshcheva N."/>
            <person name="Mikheeva N."/>
            <person name="Grabovich M."/>
            <person name="Vincze T."/>
            <person name="Roberts R.J."/>
        </authorList>
    </citation>
    <scope>NUCLEOTIDE SEQUENCE [LARGE SCALE GENOMIC DNA]</scope>
    <source>
        <strain evidence="6 7">K2</strain>
    </source>
</reference>
<comment type="pathway">
    <text evidence="1 5">Amino-acid biosynthesis; L-histidine biosynthesis; L-histidine from 5-phospho-alpha-D-ribose 1-diphosphate: step 6/9.</text>
</comment>
<dbReference type="PANTHER" id="PTHR23133">
    <property type="entry name" value="IMIDAZOLEGLYCEROL-PHOSPHATE DEHYDRATASE HIS7"/>
    <property type="match status" value="1"/>
</dbReference>
<dbReference type="Proteomes" id="UP000324209">
    <property type="component" value="Chromosome"/>
</dbReference>
<dbReference type="Gene3D" id="3.30.230.40">
    <property type="entry name" value="Imidazole glycerol phosphate dehydratase, domain 1"/>
    <property type="match status" value="2"/>
</dbReference>
<dbReference type="PROSITE" id="PS00954">
    <property type="entry name" value="IGP_DEHYDRATASE_1"/>
    <property type="match status" value="1"/>
</dbReference>
<dbReference type="PROSITE" id="PS00955">
    <property type="entry name" value="IGP_DEHYDRATASE_2"/>
    <property type="match status" value="1"/>
</dbReference>
<dbReference type="OrthoDB" id="9790411at2"/>
<gene>
    <name evidence="6" type="ORF">EXM22_08190</name>
</gene>
<comment type="similarity">
    <text evidence="5">Belongs to the imidazoleglycerol-phosphate dehydratase family.</text>
</comment>
<dbReference type="GO" id="GO:0000105">
    <property type="term" value="P:L-histidine biosynthetic process"/>
    <property type="evidence" value="ECO:0007669"/>
    <property type="project" value="UniProtKB-UniPathway"/>
</dbReference>
<dbReference type="SUPFAM" id="SSF54211">
    <property type="entry name" value="Ribosomal protein S5 domain 2-like"/>
    <property type="match status" value="2"/>
</dbReference>
<dbReference type="PANTHER" id="PTHR23133:SF2">
    <property type="entry name" value="IMIDAZOLEGLYCEROL-PHOSPHATE DEHYDRATASE"/>
    <property type="match status" value="1"/>
</dbReference>
<evidence type="ECO:0000256" key="1">
    <source>
        <dbReference type="ARBA" id="ARBA00005047"/>
    </source>
</evidence>
<evidence type="ECO:0000313" key="7">
    <source>
        <dbReference type="Proteomes" id="UP000324209"/>
    </source>
</evidence>
<dbReference type="InterPro" id="IPR000807">
    <property type="entry name" value="ImidazoleglycerolP_deHydtase"/>
</dbReference>
<protein>
    <recommendedName>
        <fullName evidence="5">Imidazoleglycerol-phosphate dehydratase</fullName>
        <ecNumber evidence="5">4.2.1.19</ecNumber>
    </recommendedName>
</protein>
<evidence type="ECO:0000256" key="2">
    <source>
        <dbReference type="ARBA" id="ARBA00022605"/>
    </source>
</evidence>
<dbReference type="GO" id="GO:0004424">
    <property type="term" value="F:imidazoleglycerol-phosphate dehydratase activity"/>
    <property type="evidence" value="ECO:0007669"/>
    <property type="project" value="UniProtKB-EC"/>
</dbReference>
<evidence type="ECO:0000313" key="6">
    <source>
        <dbReference type="EMBL" id="QEN09886.1"/>
    </source>
</evidence>
<dbReference type="AlphaFoldDB" id="A0A5C1QTI5"/>
<dbReference type="FunFam" id="3.30.230.40:FF:000003">
    <property type="entry name" value="Imidazoleglycerol-phosphate dehydratase HisB"/>
    <property type="match status" value="1"/>
</dbReference>
<dbReference type="InterPro" id="IPR020568">
    <property type="entry name" value="Ribosomal_Su5_D2-typ_SF"/>
</dbReference>
<dbReference type="InterPro" id="IPR020565">
    <property type="entry name" value="ImidazoleglycerP_deHydtase_CS"/>
</dbReference>
<name>A0A5C1QTI5_9SPIO</name>
<proteinExistence type="inferred from homology"/>
<dbReference type="Pfam" id="PF00475">
    <property type="entry name" value="IGPD"/>
    <property type="match status" value="1"/>
</dbReference>
<evidence type="ECO:0000256" key="4">
    <source>
        <dbReference type="ARBA" id="ARBA00023239"/>
    </source>
</evidence>